<dbReference type="Pfam" id="PF00296">
    <property type="entry name" value="Bac_luciferase"/>
    <property type="match status" value="1"/>
</dbReference>
<dbReference type="Proteomes" id="UP000805841">
    <property type="component" value="Unassembled WGS sequence"/>
</dbReference>
<comment type="caution">
    <text evidence="6">The sequence shown here is derived from an EMBL/GenBank/DDBJ whole genome shotgun (WGS) entry which is preliminary data.</text>
</comment>
<dbReference type="InterPro" id="IPR036661">
    <property type="entry name" value="Luciferase-like_sf"/>
</dbReference>
<dbReference type="SUPFAM" id="SSF51679">
    <property type="entry name" value="Bacterial luciferase-like"/>
    <property type="match status" value="1"/>
</dbReference>
<dbReference type="EMBL" id="JAAOCA010000038">
    <property type="protein sequence ID" value="MBD1601620.1"/>
    <property type="molecule type" value="Genomic_DNA"/>
</dbReference>
<dbReference type="Gene3D" id="3.20.20.30">
    <property type="entry name" value="Luciferase-like domain"/>
    <property type="match status" value="1"/>
</dbReference>
<keyword evidence="4" id="KW-0503">Monooxygenase</keyword>
<accession>A0ABR7Z834</accession>
<keyword evidence="7" id="KW-1185">Reference proteome</keyword>
<evidence type="ECO:0000256" key="1">
    <source>
        <dbReference type="ARBA" id="ARBA00022630"/>
    </source>
</evidence>
<keyword evidence="3" id="KW-0560">Oxidoreductase</keyword>
<name>A0ABR7Z834_9PSED</name>
<evidence type="ECO:0000313" key="6">
    <source>
        <dbReference type="EMBL" id="MBD1601620.1"/>
    </source>
</evidence>
<sequence>MFQPDRLTLGLMQPMAPLINGVPDMAGQLALAARADALGFAALWVRDVPLFDPEFNDAGQIYDPWVWLGQLAAVTRRIALSSAGIVLPLRHPLHTAKAVASVDAVSGGRFLLGAASGDRASEYPAFDRSHASRGEAYREYIEVIRRSTSEDYPELSGTFGSLHNLDLLPKATGRHLPLLAVGSAQQSLQWIARNLDGWVTYFRPLEQQRPRIDTWNRTVQSIVKGAFLPFTESMFIDLAEDPDTTPSPIFLGYRLGRHRLLEELTAMAQAGVHHVAFNLRHSTRPAGEVMQELAEFVLPLFPSPAMHFSGPSAPLELSGQNHETSV</sequence>
<dbReference type="PANTHER" id="PTHR30011:SF16">
    <property type="entry name" value="C2H2 FINGER DOMAIN TRANSCRIPTION FACTOR (EUROFUNG)-RELATED"/>
    <property type="match status" value="1"/>
</dbReference>
<evidence type="ECO:0000256" key="3">
    <source>
        <dbReference type="ARBA" id="ARBA00023002"/>
    </source>
</evidence>
<evidence type="ECO:0000256" key="2">
    <source>
        <dbReference type="ARBA" id="ARBA00022643"/>
    </source>
</evidence>
<gene>
    <name evidence="6" type="ORF">HAQ05_23375</name>
</gene>
<dbReference type="InterPro" id="IPR011251">
    <property type="entry name" value="Luciferase-like_dom"/>
</dbReference>
<organism evidence="6 7">
    <name type="scientific">Pseudomonas typographi</name>
    <dbReference type="NCBI Taxonomy" id="2715964"/>
    <lineage>
        <taxon>Bacteria</taxon>
        <taxon>Pseudomonadati</taxon>
        <taxon>Pseudomonadota</taxon>
        <taxon>Gammaproteobacteria</taxon>
        <taxon>Pseudomonadales</taxon>
        <taxon>Pseudomonadaceae</taxon>
        <taxon>Pseudomonas</taxon>
    </lineage>
</organism>
<dbReference type="PANTHER" id="PTHR30011">
    <property type="entry name" value="ALKANESULFONATE MONOOXYGENASE-RELATED"/>
    <property type="match status" value="1"/>
</dbReference>
<keyword evidence="1" id="KW-0285">Flavoprotein</keyword>
<dbReference type="InterPro" id="IPR051260">
    <property type="entry name" value="Diverse_substr_monoxygenases"/>
</dbReference>
<keyword evidence="2" id="KW-0288">FMN</keyword>
<evidence type="ECO:0000256" key="4">
    <source>
        <dbReference type="ARBA" id="ARBA00023033"/>
    </source>
</evidence>
<dbReference type="InterPro" id="IPR020020">
    <property type="entry name" value="Luciferase-type_oxidoreductase"/>
</dbReference>
<evidence type="ECO:0000313" key="7">
    <source>
        <dbReference type="Proteomes" id="UP000805841"/>
    </source>
</evidence>
<reference evidence="6 7" key="1">
    <citation type="journal article" date="2020" name="Insects">
        <title>Bacteria Belonging to Pseudomonas typographi sp. nov. from the Bark Beetle Ips typographus Have Genomic Potential to Aid in the Host Ecology.</title>
        <authorList>
            <person name="Peral-Aranega E."/>
            <person name="Saati-Santamaria Z."/>
            <person name="Kolarik M."/>
            <person name="Rivas R."/>
            <person name="Garcia-Fraile P."/>
        </authorList>
    </citation>
    <scope>NUCLEOTIDE SEQUENCE [LARGE SCALE GENOMIC DNA]</scope>
    <source>
        <strain evidence="6 7">CA3A</strain>
    </source>
</reference>
<protein>
    <submittedName>
        <fullName evidence="6">LLM class oxidoreductase</fullName>
    </submittedName>
</protein>
<proteinExistence type="predicted"/>
<feature type="domain" description="Luciferase-like" evidence="5">
    <location>
        <begin position="23"/>
        <end position="217"/>
    </location>
</feature>
<evidence type="ECO:0000259" key="5">
    <source>
        <dbReference type="Pfam" id="PF00296"/>
    </source>
</evidence>
<dbReference type="NCBIfam" id="TIGR03571">
    <property type="entry name" value="lucif_BA3436"/>
    <property type="match status" value="1"/>
</dbReference>